<dbReference type="EMBL" id="LT906465">
    <property type="protein sequence ID" value="SNV37121.1"/>
    <property type="molecule type" value="Genomic_DNA"/>
</dbReference>
<proteinExistence type="predicted"/>
<reference evidence="1 2" key="1">
    <citation type="submission" date="2017-06" db="EMBL/GenBank/DDBJ databases">
        <authorList>
            <consortium name="Pathogen Informatics"/>
        </authorList>
    </citation>
    <scope>NUCLEOTIDE SEQUENCE [LARGE SCALE GENOMIC DNA]</scope>
    <source>
        <strain evidence="1 2">NCTC13490</strain>
    </source>
</reference>
<dbReference type="Gene3D" id="1.10.10.10">
    <property type="entry name" value="Winged helix-like DNA-binding domain superfamily/Winged helix DNA-binding domain"/>
    <property type="match status" value="1"/>
</dbReference>
<dbReference type="InterPro" id="IPR036388">
    <property type="entry name" value="WH-like_DNA-bd_sf"/>
</dbReference>
<evidence type="ECO:0008006" key="3">
    <source>
        <dbReference type="Google" id="ProtNLM"/>
    </source>
</evidence>
<keyword evidence="2" id="KW-1185">Reference proteome</keyword>
<dbReference type="RefSeq" id="WP_095070299.1">
    <property type="nucleotide sequence ID" value="NZ_LT906465.1"/>
</dbReference>
<name>A0A239WRJ8_9FLAO</name>
<dbReference type="KEGG" id="ctak:4412677_00627"/>
<organism evidence="1 2">
    <name type="scientific">Chryseobacterium taklimakanense</name>
    <dbReference type="NCBI Taxonomy" id="536441"/>
    <lineage>
        <taxon>Bacteria</taxon>
        <taxon>Pseudomonadati</taxon>
        <taxon>Bacteroidota</taxon>
        <taxon>Flavobacteriia</taxon>
        <taxon>Flavobacteriales</taxon>
        <taxon>Weeksellaceae</taxon>
        <taxon>Chryseobacterium group</taxon>
        <taxon>Chryseobacterium</taxon>
    </lineage>
</organism>
<evidence type="ECO:0000313" key="2">
    <source>
        <dbReference type="Proteomes" id="UP000215196"/>
    </source>
</evidence>
<protein>
    <recommendedName>
        <fullName evidence="3">Transcriptional regulator</fullName>
    </recommendedName>
</protein>
<dbReference type="Proteomes" id="UP000215196">
    <property type="component" value="Chromosome 1"/>
</dbReference>
<sequence length="156" mass="18511">MASNNINIDENIFRDLQRFYGSIFNLPPLAAKIYAYLKFDFEKKGLTFEDLVEVFSASKSSVSENINLLLKHNLIENSESYNERKRHFIINGDYVKIRFQEIVEKMESEIDILDRLHSYRNSPDESLNEKYSIYRLLLTKNIENIQDSLKKLYNEE</sequence>
<evidence type="ECO:0000313" key="1">
    <source>
        <dbReference type="EMBL" id="SNV37121.1"/>
    </source>
</evidence>
<dbReference type="SUPFAM" id="SSF46785">
    <property type="entry name" value="Winged helix' DNA-binding domain"/>
    <property type="match status" value="1"/>
</dbReference>
<gene>
    <name evidence="1" type="ORF">SAMEA4412677_00627</name>
</gene>
<dbReference type="AlphaFoldDB" id="A0A239WRJ8"/>
<accession>A0A239WRJ8</accession>
<dbReference type="InterPro" id="IPR036390">
    <property type="entry name" value="WH_DNA-bd_sf"/>
</dbReference>